<sequence>MKIQMWREILDPYVLTVDELVVKFNHLIEEYRNMGAYSPIEQVHGRVKTISSILEKAQKKEIPLKDIEDKIEDIAGIRIICQFVEDIQKVVEIINKRTDMEIKSEKDYIKNMKSSGYRSYHLIIYYSVQTLEGTKKVQAEIQIRTLAMNFWATIEHSLQYKYKQNMPEHIKGRLSKAADAIIALDQEMSSVRGEIMDAQNSFKIKANMVADILNNIQNLYKVANKREVIKIQDEFFQIYETGDLEQLQRFHKELDIISEGYRAQSLR</sequence>
<dbReference type="GO" id="GO:0015970">
    <property type="term" value="P:guanosine tetraphosphate biosynthetic process"/>
    <property type="evidence" value="ECO:0007669"/>
    <property type="project" value="UniProtKB-UniPathway"/>
</dbReference>
<dbReference type="SMART" id="SM00954">
    <property type="entry name" value="RelA_SpoT"/>
    <property type="match status" value="1"/>
</dbReference>
<dbReference type="PANTHER" id="PTHR47837:SF2">
    <property type="entry name" value="GTP PYROPHOSPHOKINASE YWAC"/>
    <property type="match status" value="1"/>
</dbReference>
<dbReference type="UniPathway" id="UPA00908">
    <property type="reaction ID" value="UER00884"/>
</dbReference>
<keyword evidence="2" id="KW-0808">Transferase</keyword>
<gene>
    <name evidence="2" type="ORF">acsn021_27700</name>
</gene>
<keyword evidence="2" id="KW-0418">Kinase</keyword>
<keyword evidence="3" id="KW-1185">Reference proteome</keyword>
<evidence type="ECO:0000256" key="1">
    <source>
        <dbReference type="ARBA" id="ARBA00004976"/>
    </source>
</evidence>
<dbReference type="InterPro" id="IPR052366">
    <property type="entry name" value="GTP_Pyrophosphokinase"/>
</dbReference>
<dbReference type="SUPFAM" id="SSF81301">
    <property type="entry name" value="Nucleotidyltransferase"/>
    <property type="match status" value="1"/>
</dbReference>
<reference evidence="2 3" key="1">
    <citation type="journal article" date="2016" name="Int. J. Syst. Evol. Microbiol.">
        <title>Descriptions of Anaerotaenia torta gen. nov., sp. nov. and Anaerocolumna cellulosilytica gen. nov., sp. nov. isolated from a methanogenic reactor of cattle waste.</title>
        <authorList>
            <person name="Uek A."/>
            <person name="Ohtaki Y."/>
            <person name="Kaku N."/>
            <person name="Ueki K."/>
        </authorList>
    </citation>
    <scope>NUCLEOTIDE SEQUENCE [LARGE SCALE GENOMIC DNA]</scope>
    <source>
        <strain evidence="2 3">SN021</strain>
    </source>
</reference>
<dbReference type="GO" id="GO:0016301">
    <property type="term" value="F:kinase activity"/>
    <property type="evidence" value="ECO:0007669"/>
    <property type="project" value="UniProtKB-KW"/>
</dbReference>
<dbReference type="EMBL" id="AP023367">
    <property type="protein sequence ID" value="BCJ95201.1"/>
    <property type="molecule type" value="Genomic_DNA"/>
</dbReference>
<dbReference type="CDD" id="cd05399">
    <property type="entry name" value="NT_Rel-Spo_like"/>
    <property type="match status" value="1"/>
</dbReference>
<evidence type="ECO:0000313" key="2">
    <source>
        <dbReference type="EMBL" id="BCJ95201.1"/>
    </source>
</evidence>
<proteinExistence type="predicted"/>
<dbReference type="Pfam" id="PF04607">
    <property type="entry name" value="RelA_SpoT"/>
    <property type="match status" value="1"/>
</dbReference>
<dbReference type="Proteomes" id="UP000515561">
    <property type="component" value="Chromosome"/>
</dbReference>
<evidence type="ECO:0000313" key="3">
    <source>
        <dbReference type="Proteomes" id="UP000515561"/>
    </source>
</evidence>
<dbReference type="Gene3D" id="3.30.460.10">
    <property type="entry name" value="Beta Polymerase, domain 2"/>
    <property type="match status" value="1"/>
</dbReference>
<dbReference type="PANTHER" id="PTHR47837">
    <property type="entry name" value="GTP PYROPHOSPHOKINASE YJBM"/>
    <property type="match status" value="1"/>
</dbReference>
<dbReference type="KEGG" id="acel:acsn021_27700"/>
<dbReference type="AlphaFoldDB" id="A0A6S6R8D4"/>
<dbReference type="InterPro" id="IPR043519">
    <property type="entry name" value="NT_sf"/>
</dbReference>
<dbReference type="InterPro" id="IPR007685">
    <property type="entry name" value="RelA_SpoT"/>
</dbReference>
<dbReference type="Gene3D" id="1.10.287.860">
    <property type="entry name" value="Nucleotidyltransferase"/>
    <property type="match status" value="1"/>
</dbReference>
<comment type="pathway">
    <text evidence="1">Purine metabolism; ppGpp biosynthesis; ppGpp from GTP: step 1/2.</text>
</comment>
<protein>
    <submittedName>
        <fullName evidence="2">GTP pyrophosphokinase</fullName>
    </submittedName>
</protein>
<accession>A0A6S6R8D4</accession>
<name>A0A6S6R8D4_9FIRM</name>
<organism evidence="2 3">
    <name type="scientific">Anaerocolumna cellulosilytica</name>
    <dbReference type="NCBI Taxonomy" id="433286"/>
    <lineage>
        <taxon>Bacteria</taxon>
        <taxon>Bacillati</taxon>
        <taxon>Bacillota</taxon>
        <taxon>Clostridia</taxon>
        <taxon>Lachnospirales</taxon>
        <taxon>Lachnospiraceae</taxon>
        <taxon>Anaerocolumna</taxon>
    </lineage>
</organism>
<dbReference type="RefSeq" id="WP_184093859.1">
    <property type="nucleotide sequence ID" value="NZ_AP023367.1"/>
</dbReference>